<keyword evidence="18" id="KW-1185">Reference proteome</keyword>
<gene>
    <name evidence="17" type="ORF">EGW08_003030</name>
</gene>
<feature type="compositionally biased region" description="Gly residues" evidence="15">
    <location>
        <begin position="511"/>
        <end position="521"/>
    </location>
</feature>
<keyword evidence="8" id="KW-0498">Mitosis</keyword>
<dbReference type="GO" id="GO:0046785">
    <property type="term" value="P:microtubule polymerization"/>
    <property type="evidence" value="ECO:0007669"/>
    <property type="project" value="InterPro"/>
</dbReference>
<dbReference type="FunFam" id="1.25.10.10:FF:000068">
    <property type="entry name" value="cytoskeleton-associated protein 5 isoform X1"/>
    <property type="match status" value="1"/>
</dbReference>
<feature type="compositionally biased region" description="Polar residues" evidence="15">
    <location>
        <begin position="1455"/>
        <end position="1474"/>
    </location>
</feature>
<keyword evidence="7" id="KW-0677">Repeat</keyword>
<dbReference type="InterPro" id="IPR034085">
    <property type="entry name" value="TOG"/>
</dbReference>
<feature type="domain" description="TOG" evidence="16">
    <location>
        <begin position="840"/>
        <end position="1072"/>
    </location>
</feature>
<evidence type="ECO:0000256" key="12">
    <source>
        <dbReference type="ARBA" id="ARBA00023328"/>
    </source>
</evidence>
<dbReference type="FunFam" id="1.25.10.10:FF:000050">
    <property type="entry name" value="Cytoskeleton-associated protein 5 isoform X1"/>
    <property type="match status" value="1"/>
</dbReference>
<evidence type="ECO:0000256" key="14">
    <source>
        <dbReference type="PROSITE-ProRule" id="PRU00103"/>
    </source>
</evidence>
<evidence type="ECO:0000256" key="2">
    <source>
        <dbReference type="ARBA" id="ARBA00004629"/>
    </source>
</evidence>
<keyword evidence="12" id="KW-0137">Centromere</keyword>
<protein>
    <recommendedName>
        <fullName evidence="16">TOG domain-containing protein</fullName>
    </recommendedName>
</protein>
<evidence type="ECO:0000313" key="17">
    <source>
        <dbReference type="EMBL" id="RUS89220.1"/>
    </source>
</evidence>
<feature type="region of interest" description="Disordered" evidence="15">
    <location>
        <begin position="1890"/>
        <end position="1937"/>
    </location>
</feature>
<feature type="region of interest" description="Disordered" evidence="15">
    <location>
        <begin position="1419"/>
        <end position="1474"/>
    </location>
</feature>
<dbReference type="InterPro" id="IPR048491">
    <property type="entry name" value="XMAP215_CLASP_TOG"/>
</dbReference>
<evidence type="ECO:0000256" key="7">
    <source>
        <dbReference type="ARBA" id="ARBA00022737"/>
    </source>
</evidence>
<reference evidence="17 18" key="1">
    <citation type="submission" date="2019-01" db="EMBL/GenBank/DDBJ databases">
        <title>A draft genome assembly of the solar-powered sea slug Elysia chlorotica.</title>
        <authorList>
            <person name="Cai H."/>
            <person name="Li Q."/>
            <person name="Fang X."/>
            <person name="Li J."/>
            <person name="Curtis N.E."/>
            <person name="Altenburger A."/>
            <person name="Shibata T."/>
            <person name="Feng M."/>
            <person name="Maeda T."/>
            <person name="Schwartz J.A."/>
            <person name="Shigenobu S."/>
            <person name="Lundholm N."/>
            <person name="Nishiyama T."/>
            <person name="Yang H."/>
            <person name="Hasebe M."/>
            <person name="Li S."/>
            <person name="Pierce S.K."/>
            <person name="Wang J."/>
        </authorList>
    </citation>
    <scope>NUCLEOTIDE SEQUENCE [LARGE SCALE GENOMIC DNA]</scope>
    <source>
        <strain evidence="17">EC2010</strain>
        <tissue evidence="17">Whole organism of an adult</tissue>
    </source>
</reference>
<dbReference type="Pfam" id="PF12348">
    <property type="entry name" value="CLASP_N"/>
    <property type="match status" value="1"/>
</dbReference>
<keyword evidence="9" id="KW-0995">Kinetochore</keyword>
<comment type="subcellular location">
    <subcellularLocation>
        <location evidence="2">Chromosome</location>
        <location evidence="2">Centromere</location>
        <location evidence="2">Kinetochore</location>
    </subcellularLocation>
    <subcellularLocation>
        <location evidence="1">Cytoplasm</location>
        <location evidence="1">Cytoskeleton</location>
        <location evidence="1">Microtubule organizing center</location>
        <location evidence="1">Centrosome</location>
    </subcellularLocation>
    <subcellularLocation>
        <location evidence="3">Cytoplasm</location>
        <location evidence="3">Cytoskeleton</location>
        <location evidence="3">Spindle pole</location>
    </subcellularLocation>
</comment>
<dbReference type="EMBL" id="RQTK01000062">
    <property type="protein sequence ID" value="RUS89220.1"/>
    <property type="molecule type" value="Genomic_DNA"/>
</dbReference>
<dbReference type="GO" id="GO:0000776">
    <property type="term" value="C:kinetochore"/>
    <property type="evidence" value="ECO:0007669"/>
    <property type="project" value="UniProtKB-KW"/>
</dbReference>
<feature type="repeat" description="HEAT" evidence="14">
    <location>
        <begin position="1009"/>
        <end position="1046"/>
    </location>
</feature>
<keyword evidence="6" id="KW-0132">Cell division</keyword>
<comment type="caution">
    <text evidence="17">The sequence shown here is derived from an EMBL/GenBank/DDBJ whole genome shotgun (WGS) entry which is preliminary data.</text>
</comment>
<dbReference type="OrthoDB" id="205662at2759"/>
<dbReference type="SMART" id="SM01349">
    <property type="entry name" value="TOG"/>
    <property type="match status" value="5"/>
</dbReference>
<evidence type="ECO:0000256" key="4">
    <source>
        <dbReference type="ARBA" id="ARBA00022454"/>
    </source>
</evidence>
<evidence type="ECO:0000256" key="3">
    <source>
        <dbReference type="ARBA" id="ARBA00004647"/>
    </source>
</evidence>
<feature type="region of interest" description="Disordered" evidence="15">
    <location>
        <begin position="1749"/>
        <end position="1773"/>
    </location>
</feature>
<feature type="compositionally biased region" description="Low complexity" evidence="15">
    <location>
        <begin position="522"/>
        <end position="539"/>
    </location>
</feature>
<dbReference type="PROSITE" id="PS50077">
    <property type="entry name" value="HEAT_REPEAT"/>
    <property type="match status" value="1"/>
</dbReference>
<dbReference type="GO" id="GO:0051301">
    <property type="term" value="P:cell division"/>
    <property type="evidence" value="ECO:0007669"/>
    <property type="project" value="UniProtKB-KW"/>
</dbReference>
<feature type="compositionally biased region" description="Polar residues" evidence="15">
    <location>
        <begin position="1916"/>
        <end position="1925"/>
    </location>
</feature>
<dbReference type="InterPro" id="IPR024395">
    <property type="entry name" value="CLASP_N_dom"/>
</dbReference>
<dbReference type="GO" id="GO:0030951">
    <property type="term" value="P:establishment or maintenance of microtubule cytoskeleton polarity"/>
    <property type="evidence" value="ECO:0007669"/>
    <property type="project" value="InterPro"/>
</dbReference>
<evidence type="ECO:0000256" key="11">
    <source>
        <dbReference type="ARBA" id="ARBA00023306"/>
    </source>
</evidence>
<dbReference type="InterPro" id="IPR045110">
    <property type="entry name" value="XMAP215"/>
</dbReference>
<dbReference type="STRING" id="188477.A0A433U5Z6"/>
<dbReference type="FunFam" id="1.25.10.10:FF:000052">
    <property type="entry name" value="Cytoskeleton associated protein 5"/>
    <property type="match status" value="1"/>
</dbReference>
<dbReference type="Gene3D" id="1.25.10.10">
    <property type="entry name" value="Leucine-rich Repeat Variant"/>
    <property type="match status" value="5"/>
</dbReference>
<dbReference type="GO" id="GO:0051010">
    <property type="term" value="F:microtubule plus-end binding"/>
    <property type="evidence" value="ECO:0007669"/>
    <property type="project" value="InterPro"/>
</dbReference>
<evidence type="ECO:0000259" key="16">
    <source>
        <dbReference type="SMART" id="SM01349"/>
    </source>
</evidence>
<keyword evidence="10" id="KW-0206">Cytoskeleton</keyword>
<dbReference type="PANTHER" id="PTHR12609">
    <property type="entry name" value="MICROTUBULE ASSOCIATED PROTEIN XMAP215"/>
    <property type="match status" value="1"/>
</dbReference>
<feature type="region of interest" description="Disordered" evidence="15">
    <location>
        <begin position="243"/>
        <end position="265"/>
    </location>
</feature>
<evidence type="ECO:0000256" key="13">
    <source>
        <dbReference type="ARBA" id="ARBA00025722"/>
    </source>
</evidence>
<sequence>MEDESEWRKLPTEDKCQHKVWKARLAGYEEATKLFNGLDQKSPEFSKYAGLMKKFVTDSNAVAQEKGLDAVLAFVENASTNICGRTCNEVVSGVVTKCLNASKAKTKEKGIEIVMLYIEAEKPDIVQECLMTGMENKQPKVVVGSVQTVTYALRDFGTKVIQIKPLLKLLPKLLTDRDKSVREETKQLVIEIYRWIGAALKPQMTNFQPIQVQELEAEFEKMPNEKPQQSRFMRSQQDLKAKMEEKAAAAAGNEGGDAGGDDEEEEAVDPYDLLTPVDLLAQMPKNFYEQIEAKKWQERKEVLEAVHKLSENPRLEPGDYAQLVRSLITVVSKDTNVMLVTLAAKTLAGIAKGLRKKFQPYASASVSAILEKFKEKKATVVAALREAIDASFQSISLEVIQEDTIAALENKNPSIRSETALFLARCFSYCTQASLPKKMLKVYIAPLLKTMGDTDPGVREASFEAVGTAMKVVSEKNMAAFLVDVDNLKMPKIQEWCEKAVLLNAKGEPRAGGGGGGGAGAGRPASAPAAKGGSDAPKPVARPATAKPAPGGKPPAKKAGKKAPVEEKVEAALSDEAVDEKAAALLPGDTLSNLVSANWKERLAAMETFVKVVSSTSKDDIPAQACVRTLCKKPGLKDTNFQVLKLKFELIAHLTRNSRFSKRTSEFCITEIVDKVGDVKNGAAAKDCLTGMSEAVGLDFISLEVMSRAFEQKNPKNQQEALSWLSNAVQEFGLKVNVKAMLGTISKGLAASNPGVRTTTISLLGVMYTYMGDALRTLFDNEKPALLQQIDAEFEKMKGVKPPAPTRKLLSAAADDGADEEGGEDGGDDDAGGAEVEVQDLIPRNDISEKITDALLTQLTDKNWKVRGEGLQTIVNILAEAKFVKPNLGNLPEALKARLGESNKNLQTTTVNICSSLATALGPHSKVHFKTIGPGLFACLGDSKPIFREKVVACLNVWMEHSSLVSVVENEALYDSLKVENPNLKAELLGWLSSKLPTHKQLPVEFRSLIPLVLACLEDRNPDVRKRAQEALVPFMIHTGYDAFLKGLGKCKQSSKDQIMPLLEKARGDLPAKPAPQKKQAPAAKSAPSAPSAQKSRPSTAPAASRAEEPEEEPEKAAAPAKSESRAKVVKGKGKPAPASSSKKKEEEDFGPTITITVTKEQRIKEEKAMKVLKWNFIELRAEFVEQLKLQMEKNFSKSIMAELFHTDFKSHIKAIEQLIKCMDSFQSETVNNLDLILKWLTIRFFDTNPSMLNKALDYIQRLFSMLAAQDYHLSELEANSFVPYLLLKSGDPKDNVRRDVRAILKLMCKIYPSSKLFSFIIDGLKCKVSKQRTELLEELGCLIDGFGINVCQPTPAQALKIIAGQISDRDNGVRNAALNTVVVAYTILGETVFKYIGNLHEKEQSYLDERIKRAMKNKETAKPAAKEPLQPKMPPQQQAERPRTAPPVGGGLTKASSTRRAMSPSQHSSRLNNSPDVSAYIGLVVTQISDAQIVTSMKALAKIDQVLADEKRCGALVSHVDSLLMMISTQARLGLSQYFSDPEVNKQDVVGLYRCLVSTLLGVFDKSGIGKKASTHVLKDLLNSLLTVLLDPRLEQSSEGQQLPEGPELKRTINIVAVKIINKSDPTNVTCAIITLMRECLQNEACSSNFLLIVVKCLWKILNRVQDILNDLNVDRVLYEAHVFFQQFPMSSRRGRPNLDMPVRTVKTLLHNLTKLKGNKILSHTGLIGPSENSEVEAYLHSVLAKSSGQTDGDSVEKVQGNQSASKSRRMSKQLSEIFEKIGKEKTREALNDLYDFKQKYPEADIDPFLKKTSPHFQKYINNMLADIEAERTGKKGGEIGGSMDYSSNRPSTVSEADEEEADVAFYREKLQKLRTLCGLDKAAEPLRAFGDNQSAREPGAKESPQTPDDDQANVELQWQSSASRPMDEPVKQAVDVSSLKARLERIKKMANS</sequence>
<feature type="compositionally biased region" description="Polar residues" evidence="15">
    <location>
        <begin position="1846"/>
        <end position="1856"/>
    </location>
</feature>
<keyword evidence="5" id="KW-0963">Cytoplasm</keyword>
<evidence type="ECO:0000256" key="6">
    <source>
        <dbReference type="ARBA" id="ARBA00022618"/>
    </source>
</evidence>
<dbReference type="FunFam" id="1.25.10.10:FF:000063">
    <property type="entry name" value="Putative cytoskeleton-associated protein 5"/>
    <property type="match status" value="1"/>
</dbReference>
<dbReference type="GO" id="GO:0007051">
    <property type="term" value="P:spindle organization"/>
    <property type="evidence" value="ECO:0007669"/>
    <property type="project" value="InterPro"/>
</dbReference>
<dbReference type="GO" id="GO:0000922">
    <property type="term" value="C:spindle pole"/>
    <property type="evidence" value="ECO:0007669"/>
    <property type="project" value="UniProtKB-SubCell"/>
</dbReference>
<feature type="domain" description="TOG" evidence="16">
    <location>
        <begin position="1"/>
        <end position="228"/>
    </location>
</feature>
<keyword evidence="11" id="KW-0131">Cell cycle</keyword>
<feature type="region of interest" description="Disordered" evidence="15">
    <location>
        <begin position="511"/>
        <end position="568"/>
    </location>
</feature>
<dbReference type="FunFam" id="1.25.10.10:FF:000019">
    <property type="entry name" value="Cytoskeleton-associated protein 5"/>
    <property type="match status" value="1"/>
</dbReference>
<name>A0A433U5Z6_ELYCH</name>
<evidence type="ECO:0000256" key="1">
    <source>
        <dbReference type="ARBA" id="ARBA00004300"/>
    </source>
</evidence>
<comment type="similarity">
    <text evidence="13">Belongs to the TOG/XMAP215 family.</text>
</comment>
<feature type="compositionally biased region" description="Low complexity" evidence="15">
    <location>
        <begin position="1071"/>
        <end position="1105"/>
    </location>
</feature>
<feature type="domain" description="TOG" evidence="16">
    <location>
        <begin position="572"/>
        <end position="803"/>
    </location>
</feature>
<evidence type="ECO:0000256" key="9">
    <source>
        <dbReference type="ARBA" id="ARBA00022838"/>
    </source>
</evidence>
<evidence type="ECO:0000256" key="8">
    <source>
        <dbReference type="ARBA" id="ARBA00022776"/>
    </source>
</evidence>
<feature type="domain" description="TOG" evidence="16">
    <location>
        <begin position="272"/>
        <end position="506"/>
    </location>
</feature>
<evidence type="ECO:0000256" key="5">
    <source>
        <dbReference type="ARBA" id="ARBA00022490"/>
    </source>
</evidence>
<feature type="compositionally biased region" description="Acidic residues" evidence="15">
    <location>
        <begin position="816"/>
        <end position="832"/>
    </location>
</feature>
<feature type="region of interest" description="Disordered" evidence="15">
    <location>
        <begin position="1837"/>
        <end position="1857"/>
    </location>
</feature>
<dbReference type="InterPro" id="IPR016024">
    <property type="entry name" value="ARM-type_fold"/>
</dbReference>
<evidence type="ECO:0000313" key="18">
    <source>
        <dbReference type="Proteomes" id="UP000271974"/>
    </source>
</evidence>
<dbReference type="InterPro" id="IPR021133">
    <property type="entry name" value="HEAT_type_2"/>
</dbReference>
<dbReference type="SUPFAM" id="SSF48371">
    <property type="entry name" value="ARM repeat"/>
    <property type="match status" value="2"/>
</dbReference>
<evidence type="ECO:0000256" key="10">
    <source>
        <dbReference type="ARBA" id="ARBA00023212"/>
    </source>
</evidence>
<keyword evidence="4" id="KW-0158">Chromosome</keyword>
<evidence type="ECO:0000256" key="15">
    <source>
        <dbReference type="SAM" id="MobiDB-lite"/>
    </source>
</evidence>
<accession>A0A433U5Z6</accession>
<feature type="domain" description="TOG" evidence="16">
    <location>
        <begin position="1176"/>
        <end position="1421"/>
    </location>
</feature>
<dbReference type="InterPro" id="IPR011989">
    <property type="entry name" value="ARM-like"/>
</dbReference>
<dbReference type="Pfam" id="PF21041">
    <property type="entry name" value="XMAP215_CLASP_TOG"/>
    <property type="match status" value="3"/>
</dbReference>
<dbReference type="GO" id="GO:0061863">
    <property type="term" value="F:microtubule plus end polymerase"/>
    <property type="evidence" value="ECO:0007669"/>
    <property type="project" value="InterPro"/>
</dbReference>
<organism evidence="17 18">
    <name type="scientific">Elysia chlorotica</name>
    <name type="common">Eastern emerald elysia</name>
    <name type="synonym">Sea slug</name>
    <dbReference type="NCBI Taxonomy" id="188477"/>
    <lineage>
        <taxon>Eukaryota</taxon>
        <taxon>Metazoa</taxon>
        <taxon>Spiralia</taxon>
        <taxon>Lophotrochozoa</taxon>
        <taxon>Mollusca</taxon>
        <taxon>Gastropoda</taxon>
        <taxon>Heterobranchia</taxon>
        <taxon>Euthyneura</taxon>
        <taxon>Panpulmonata</taxon>
        <taxon>Sacoglossa</taxon>
        <taxon>Placobranchoidea</taxon>
        <taxon>Plakobranchidae</taxon>
        <taxon>Elysia</taxon>
    </lineage>
</organism>
<feature type="region of interest" description="Disordered" evidence="15">
    <location>
        <begin position="813"/>
        <end position="833"/>
    </location>
</feature>
<proteinExistence type="inferred from homology"/>
<feature type="region of interest" description="Disordered" evidence="15">
    <location>
        <begin position="1068"/>
        <end position="1149"/>
    </location>
</feature>
<dbReference type="Proteomes" id="UP000271974">
    <property type="component" value="Unassembled WGS sequence"/>
</dbReference>
<dbReference type="GO" id="GO:0005813">
    <property type="term" value="C:centrosome"/>
    <property type="evidence" value="ECO:0007669"/>
    <property type="project" value="UniProtKB-SubCell"/>
</dbReference>